<dbReference type="OrthoDB" id="877784at2"/>
<gene>
    <name evidence="1" type="ORF">EJV47_26730</name>
</gene>
<organism evidence="1 2">
    <name type="scientific">Hymenobacter gummosus</name>
    <dbReference type="NCBI Taxonomy" id="1776032"/>
    <lineage>
        <taxon>Bacteria</taxon>
        <taxon>Pseudomonadati</taxon>
        <taxon>Bacteroidota</taxon>
        <taxon>Cytophagia</taxon>
        <taxon>Cytophagales</taxon>
        <taxon>Hymenobacteraceae</taxon>
        <taxon>Hymenobacter</taxon>
    </lineage>
</organism>
<proteinExistence type="predicted"/>
<protein>
    <recommendedName>
        <fullName evidence="3">DUF1795 domain-containing protein</fullName>
    </recommendedName>
</protein>
<evidence type="ECO:0008006" key="3">
    <source>
        <dbReference type="Google" id="ProtNLM"/>
    </source>
</evidence>
<evidence type="ECO:0000313" key="1">
    <source>
        <dbReference type="EMBL" id="RTQ44967.1"/>
    </source>
</evidence>
<comment type="caution">
    <text evidence="1">The sequence shown here is derived from an EMBL/GenBank/DDBJ whole genome shotgun (WGS) entry which is preliminary data.</text>
</comment>
<keyword evidence="2" id="KW-1185">Reference proteome</keyword>
<reference evidence="1 2" key="1">
    <citation type="submission" date="2018-12" db="EMBL/GenBank/DDBJ databases">
        <title>Hymenobacter gummosus sp. nov., isolated from a spring.</title>
        <authorList>
            <person name="Nie L."/>
        </authorList>
    </citation>
    <scope>NUCLEOTIDE SEQUENCE [LARGE SCALE GENOMIC DNA]</scope>
    <source>
        <strain evidence="1 2">KCTC 52166</strain>
    </source>
</reference>
<name>A0A3S0HIZ1_9BACT</name>
<dbReference type="AlphaFoldDB" id="A0A3S0HIZ1"/>
<sequence length="189" mass="21337">MKTFPFPRLLWLLPLLLLAAFAPPKLKKVQVAKNLTVGVPADFQPLPDDAIAAKYPAARKPLAVYSNPAGRIDYSIAMRPSTFGGGSQDYAVLLKIYESKLKSTYSKVDIITHEVKTIGKREFVVLEFVSTLGDNRRGREMMAPLKRYELMQYAIEGGQQYVFHFISPVEEQAQYQPIAREIMQSVELK</sequence>
<accession>A0A3S0HIZ1</accession>
<evidence type="ECO:0000313" key="2">
    <source>
        <dbReference type="Proteomes" id="UP000282184"/>
    </source>
</evidence>
<dbReference type="Proteomes" id="UP000282184">
    <property type="component" value="Unassembled WGS sequence"/>
</dbReference>
<dbReference type="EMBL" id="RXOF01000023">
    <property type="protein sequence ID" value="RTQ44967.1"/>
    <property type="molecule type" value="Genomic_DNA"/>
</dbReference>
<dbReference type="RefSeq" id="WP_126696282.1">
    <property type="nucleotide sequence ID" value="NZ_RXOF01000023.1"/>
</dbReference>